<keyword evidence="1" id="KW-0175">Coiled coil</keyword>
<dbReference type="InterPro" id="IPR011990">
    <property type="entry name" value="TPR-like_helical_dom_sf"/>
</dbReference>
<keyword evidence="3" id="KW-1185">Reference proteome</keyword>
<evidence type="ECO:0000313" key="3">
    <source>
        <dbReference type="Proteomes" id="UP001642464"/>
    </source>
</evidence>
<accession>A0ABP0QI93</accession>
<dbReference type="Gene3D" id="1.25.40.10">
    <property type="entry name" value="Tetratricopeptide repeat domain"/>
    <property type="match status" value="1"/>
</dbReference>
<dbReference type="Proteomes" id="UP001642464">
    <property type="component" value="Unassembled WGS sequence"/>
</dbReference>
<evidence type="ECO:0000256" key="1">
    <source>
        <dbReference type="SAM" id="Coils"/>
    </source>
</evidence>
<gene>
    <name evidence="2" type="ORF">SCF082_LOCUS41005</name>
</gene>
<reference evidence="2 3" key="1">
    <citation type="submission" date="2024-02" db="EMBL/GenBank/DDBJ databases">
        <authorList>
            <person name="Chen Y."/>
            <person name="Shah S."/>
            <person name="Dougan E. K."/>
            <person name="Thang M."/>
            <person name="Chan C."/>
        </authorList>
    </citation>
    <scope>NUCLEOTIDE SEQUENCE [LARGE SCALE GENOMIC DNA]</scope>
</reference>
<sequence>MDLEDLEQMTSEAIELFRKGQQQAALDLAVDFSKNAEMLLGRSHPVNVNALATVAALAEQMGCRREAEELLQEAEELHQEMEGRRGRE</sequence>
<name>A0ABP0QI93_9DINO</name>
<evidence type="ECO:0000313" key="2">
    <source>
        <dbReference type="EMBL" id="CAK9086692.1"/>
    </source>
</evidence>
<proteinExistence type="predicted"/>
<feature type="coiled-coil region" evidence="1">
    <location>
        <begin position="57"/>
        <end position="87"/>
    </location>
</feature>
<dbReference type="EMBL" id="CAXAMM010039474">
    <property type="protein sequence ID" value="CAK9086692.1"/>
    <property type="molecule type" value="Genomic_DNA"/>
</dbReference>
<protein>
    <submittedName>
        <fullName evidence="2">SnRNP core protein D2</fullName>
    </submittedName>
</protein>
<organism evidence="2 3">
    <name type="scientific">Durusdinium trenchii</name>
    <dbReference type="NCBI Taxonomy" id="1381693"/>
    <lineage>
        <taxon>Eukaryota</taxon>
        <taxon>Sar</taxon>
        <taxon>Alveolata</taxon>
        <taxon>Dinophyceae</taxon>
        <taxon>Suessiales</taxon>
        <taxon>Symbiodiniaceae</taxon>
        <taxon>Durusdinium</taxon>
    </lineage>
</organism>
<comment type="caution">
    <text evidence="2">The sequence shown here is derived from an EMBL/GenBank/DDBJ whole genome shotgun (WGS) entry which is preliminary data.</text>
</comment>